<proteinExistence type="predicted"/>
<sequence>MSRERDDDLRRLHFINALFASVTGHDLYLAQQIKAAITFSLGELETQVATQPELAAQFDSAFNAAAARLLSTFFAGQPDHGFVHWDAARTLTSATPLFARAELLAALKTLAPFSHSTLLITNLRPALIPPEKRATARRLQDYDDALAFIRQFAAARVTRHANLQLLFL</sequence>
<dbReference type="EMBL" id="CP080507">
    <property type="protein sequence ID" value="QYM77985.1"/>
    <property type="molecule type" value="Genomic_DNA"/>
</dbReference>
<accession>A0A8F9TS27</accession>
<dbReference type="KEGG" id="ole:K0B96_11755"/>
<keyword evidence="2" id="KW-1185">Reference proteome</keyword>
<protein>
    <submittedName>
        <fullName evidence="1">Uncharacterized protein</fullName>
    </submittedName>
</protein>
<organism evidence="1 2">
    <name type="scientific">Horticoccus luteus</name>
    <dbReference type="NCBI Taxonomy" id="2862869"/>
    <lineage>
        <taxon>Bacteria</taxon>
        <taxon>Pseudomonadati</taxon>
        <taxon>Verrucomicrobiota</taxon>
        <taxon>Opitutia</taxon>
        <taxon>Opitutales</taxon>
        <taxon>Opitutaceae</taxon>
        <taxon>Horticoccus</taxon>
    </lineage>
</organism>
<dbReference type="AlphaFoldDB" id="A0A8F9TS27"/>
<reference evidence="1" key="1">
    <citation type="submission" date="2021-08" db="EMBL/GenBank/DDBJ databases">
        <title>Genome of a novel bacterium of the phylum Verrucomicrobia, Oleiharenicola sp. KSB-15.</title>
        <authorList>
            <person name="Chung J.-H."/>
            <person name="Ahn J.-H."/>
            <person name="Yoon Y."/>
            <person name="Kim D.-Y."/>
            <person name="An S.-H."/>
            <person name="Park I."/>
            <person name="Yeon J."/>
        </authorList>
    </citation>
    <scope>NUCLEOTIDE SEQUENCE</scope>
    <source>
        <strain evidence="1">KSB-15</strain>
    </source>
</reference>
<gene>
    <name evidence="1" type="ORF">K0B96_11755</name>
</gene>
<dbReference type="Proteomes" id="UP000825051">
    <property type="component" value="Chromosome"/>
</dbReference>
<dbReference type="RefSeq" id="WP_220161089.1">
    <property type="nucleotide sequence ID" value="NZ_CP080507.1"/>
</dbReference>
<evidence type="ECO:0000313" key="2">
    <source>
        <dbReference type="Proteomes" id="UP000825051"/>
    </source>
</evidence>
<evidence type="ECO:0000313" key="1">
    <source>
        <dbReference type="EMBL" id="QYM77985.1"/>
    </source>
</evidence>
<name>A0A8F9TS27_9BACT</name>